<accession>A0A0A9AGJ5</accession>
<evidence type="ECO:0000313" key="2">
    <source>
        <dbReference type="EMBL" id="JAD48988.1"/>
    </source>
</evidence>
<dbReference type="AlphaFoldDB" id="A0A0A9AGJ5"/>
<proteinExistence type="predicted"/>
<sequence>MWGNEMEGEGGRSNRKGVQGKR</sequence>
<feature type="compositionally biased region" description="Basic residues" evidence="1">
    <location>
        <begin position="13"/>
        <end position="22"/>
    </location>
</feature>
<reference evidence="2" key="2">
    <citation type="journal article" date="2015" name="Data Brief">
        <title>Shoot transcriptome of the giant reed, Arundo donax.</title>
        <authorList>
            <person name="Barrero R.A."/>
            <person name="Guerrero F.D."/>
            <person name="Moolhuijzen P."/>
            <person name="Goolsby J.A."/>
            <person name="Tidwell J."/>
            <person name="Bellgard S.E."/>
            <person name="Bellgard M.I."/>
        </authorList>
    </citation>
    <scope>NUCLEOTIDE SEQUENCE</scope>
    <source>
        <tissue evidence="2">Shoot tissue taken approximately 20 cm above the soil surface</tissue>
    </source>
</reference>
<dbReference type="EMBL" id="GBRH01248907">
    <property type="protein sequence ID" value="JAD48988.1"/>
    <property type="molecule type" value="Transcribed_RNA"/>
</dbReference>
<reference evidence="2" key="1">
    <citation type="submission" date="2014-09" db="EMBL/GenBank/DDBJ databases">
        <authorList>
            <person name="Magalhaes I.L.F."/>
            <person name="Oliveira U."/>
            <person name="Santos F.R."/>
            <person name="Vidigal T.H.D.A."/>
            <person name="Brescovit A.D."/>
            <person name="Santos A.J."/>
        </authorList>
    </citation>
    <scope>NUCLEOTIDE SEQUENCE</scope>
    <source>
        <tissue evidence="2">Shoot tissue taken approximately 20 cm above the soil surface</tissue>
    </source>
</reference>
<protein>
    <submittedName>
        <fullName evidence="2">Uncharacterized protein</fullName>
    </submittedName>
</protein>
<name>A0A0A9AGJ5_ARUDO</name>
<evidence type="ECO:0000256" key="1">
    <source>
        <dbReference type="SAM" id="MobiDB-lite"/>
    </source>
</evidence>
<feature type="region of interest" description="Disordered" evidence="1">
    <location>
        <begin position="1"/>
        <end position="22"/>
    </location>
</feature>
<organism evidence="2">
    <name type="scientific">Arundo donax</name>
    <name type="common">Giant reed</name>
    <name type="synonym">Donax arundinaceus</name>
    <dbReference type="NCBI Taxonomy" id="35708"/>
    <lineage>
        <taxon>Eukaryota</taxon>
        <taxon>Viridiplantae</taxon>
        <taxon>Streptophyta</taxon>
        <taxon>Embryophyta</taxon>
        <taxon>Tracheophyta</taxon>
        <taxon>Spermatophyta</taxon>
        <taxon>Magnoliopsida</taxon>
        <taxon>Liliopsida</taxon>
        <taxon>Poales</taxon>
        <taxon>Poaceae</taxon>
        <taxon>PACMAD clade</taxon>
        <taxon>Arundinoideae</taxon>
        <taxon>Arundineae</taxon>
        <taxon>Arundo</taxon>
    </lineage>
</organism>